<accession>A0A644XBH6</accession>
<dbReference type="EMBL" id="VSSQ01001839">
    <property type="protein sequence ID" value="MPM11514.1"/>
    <property type="molecule type" value="Genomic_DNA"/>
</dbReference>
<evidence type="ECO:0000313" key="1">
    <source>
        <dbReference type="EMBL" id="MPM11514.1"/>
    </source>
</evidence>
<sequence>MELTVPFGVSDTPPGWIKENYPARLLRYDPIITRAAQEVHAALLSWKGTCFLLALPWSTLDPFPLVPLFCLARTQNMGGNNYAVFFFTSEGAPLLPADNS</sequence>
<reference evidence="1" key="1">
    <citation type="submission" date="2019-08" db="EMBL/GenBank/DDBJ databases">
        <authorList>
            <person name="Kucharzyk K."/>
            <person name="Murdoch R.W."/>
            <person name="Higgins S."/>
            <person name="Loffler F."/>
        </authorList>
    </citation>
    <scope>NUCLEOTIDE SEQUENCE</scope>
</reference>
<dbReference type="AlphaFoldDB" id="A0A644XBH6"/>
<proteinExistence type="predicted"/>
<gene>
    <name evidence="1" type="ORF">SDC9_57860</name>
</gene>
<comment type="caution">
    <text evidence="1">The sequence shown here is derived from an EMBL/GenBank/DDBJ whole genome shotgun (WGS) entry which is preliminary data.</text>
</comment>
<protein>
    <submittedName>
        <fullName evidence="1">Uncharacterized protein</fullName>
    </submittedName>
</protein>
<organism evidence="1">
    <name type="scientific">bioreactor metagenome</name>
    <dbReference type="NCBI Taxonomy" id="1076179"/>
    <lineage>
        <taxon>unclassified sequences</taxon>
        <taxon>metagenomes</taxon>
        <taxon>ecological metagenomes</taxon>
    </lineage>
</organism>
<name>A0A644XBH6_9ZZZZ</name>